<dbReference type="InterPro" id="IPR003795">
    <property type="entry name" value="DUF192"/>
</dbReference>
<dbReference type="OrthoDB" id="9808290at2"/>
<comment type="caution">
    <text evidence="2">The sequence shown here is derived from an EMBL/GenBank/DDBJ whole genome shotgun (WGS) entry which is preliminary data.</text>
</comment>
<dbReference type="STRING" id="1280952.HJA_06502"/>
<dbReference type="RefSeq" id="WP_035579628.1">
    <property type="nucleotide sequence ID" value="NZ_ARYJ01000003.1"/>
</dbReference>
<evidence type="ECO:0000313" key="2">
    <source>
        <dbReference type="EMBL" id="KCZ89881.1"/>
    </source>
</evidence>
<evidence type="ECO:0000256" key="1">
    <source>
        <dbReference type="SAM" id="SignalP"/>
    </source>
</evidence>
<dbReference type="eggNOG" id="COG1430">
    <property type="taxonomic scope" value="Bacteria"/>
</dbReference>
<dbReference type="Pfam" id="PF02643">
    <property type="entry name" value="DUF192"/>
    <property type="match status" value="1"/>
</dbReference>
<dbReference type="PATRIC" id="fig|1280952.3.peg.1293"/>
<feature type="chain" id="PRO_5001572913" description="DUF192 domain-containing protein" evidence="1">
    <location>
        <begin position="24"/>
        <end position="153"/>
    </location>
</feature>
<feature type="signal peptide" evidence="1">
    <location>
        <begin position="1"/>
        <end position="23"/>
    </location>
</feature>
<dbReference type="Gene3D" id="2.60.120.1140">
    <property type="entry name" value="Protein of unknown function DUF192"/>
    <property type="match status" value="1"/>
</dbReference>
<dbReference type="EMBL" id="ARYJ01000003">
    <property type="protein sequence ID" value="KCZ89881.1"/>
    <property type="molecule type" value="Genomic_DNA"/>
</dbReference>
<dbReference type="AlphaFoldDB" id="A0A059FH65"/>
<gene>
    <name evidence="2" type="ORF">HJA_06502</name>
</gene>
<accession>A0A059FH65</accession>
<reference evidence="2 3" key="1">
    <citation type="journal article" date="2014" name="Antonie Van Leeuwenhoek">
        <title>Hyphomonas beringensis sp. nov. and Hyphomonas chukchiensis sp. nov., isolated from surface seawater of the Bering Sea and Chukchi Sea.</title>
        <authorList>
            <person name="Li C."/>
            <person name="Lai Q."/>
            <person name="Li G."/>
            <person name="Dong C."/>
            <person name="Wang J."/>
            <person name="Liao Y."/>
            <person name="Shao Z."/>
        </authorList>
    </citation>
    <scope>NUCLEOTIDE SEQUENCE [LARGE SCALE GENOMIC DNA]</scope>
    <source>
        <strain evidence="2 3">VP2</strain>
    </source>
</reference>
<dbReference type="PANTHER" id="PTHR37953:SF1">
    <property type="entry name" value="UPF0127 PROTEIN MJ1496"/>
    <property type="match status" value="1"/>
</dbReference>
<dbReference type="InterPro" id="IPR038695">
    <property type="entry name" value="Saro_0823-like_sf"/>
</dbReference>
<name>A0A059FH65_9PROT</name>
<dbReference type="PANTHER" id="PTHR37953">
    <property type="entry name" value="UPF0127 PROTEIN MJ1496"/>
    <property type="match status" value="1"/>
</dbReference>
<dbReference type="Proteomes" id="UP000024816">
    <property type="component" value="Unassembled WGS sequence"/>
</dbReference>
<evidence type="ECO:0008006" key="4">
    <source>
        <dbReference type="Google" id="ProtNLM"/>
    </source>
</evidence>
<keyword evidence="1" id="KW-0732">Signal</keyword>
<organism evidence="2 3">
    <name type="scientific">Hyphomonas jannaschiana VP2</name>
    <dbReference type="NCBI Taxonomy" id="1280952"/>
    <lineage>
        <taxon>Bacteria</taxon>
        <taxon>Pseudomonadati</taxon>
        <taxon>Pseudomonadota</taxon>
        <taxon>Alphaproteobacteria</taxon>
        <taxon>Hyphomonadales</taxon>
        <taxon>Hyphomonadaceae</taxon>
        <taxon>Hyphomonas</taxon>
    </lineage>
</organism>
<evidence type="ECO:0000313" key="3">
    <source>
        <dbReference type="Proteomes" id="UP000024816"/>
    </source>
</evidence>
<sequence length="153" mass="16379">MKRFLVSGMAAFALVLSAPAALAELETSPLTIESANGAHAFTVEIADEPEEITTGLMNRESMDPDAGMLFDFGQPREAAMWMKNTLIPLDMLFMDPQGKVIAIARETVPGSLRTITPGVPVKSVLELNGGRAEELGIEPGDKVIHPIFGNADE</sequence>
<keyword evidence="3" id="KW-1185">Reference proteome</keyword>
<protein>
    <recommendedName>
        <fullName evidence="4">DUF192 domain-containing protein</fullName>
    </recommendedName>
</protein>
<proteinExistence type="predicted"/>